<dbReference type="CDD" id="cd18793">
    <property type="entry name" value="SF2_C_SNF"/>
    <property type="match status" value="1"/>
</dbReference>
<dbReference type="PROSITE" id="PS51192">
    <property type="entry name" value="HELICASE_ATP_BIND_1"/>
    <property type="match status" value="1"/>
</dbReference>
<dbReference type="InterPro" id="IPR001965">
    <property type="entry name" value="Znf_PHD"/>
</dbReference>
<feature type="compositionally biased region" description="Polar residues" evidence="7">
    <location>
        <begin position="2058"/>
        <end position="2070"/>
    </location>
</feature>
<dbReference type="Proteomes" id="UP000221165">
    <property type="component" value="Unassembled WGS sequence"/>
</dbReference>
<keyword evidence="1" id="KW-0479">Metal-binding</keyword>
<dbReference type="InterPro" id="IPR019787">
    <property type="entry name" value="Znf_PHD-finger"/>
</dbReference>
<feature type="compositionally biased region" description="Basic and acidic residues" evidence="7">
    <location>
        <begin position="1474"/>
        <end position="1485"/>
    </location>
</feature>
<dbReference type="PANTHER" id="PTHR10799">
    <property type="entry name" value="SNF2/RAD54 HELICASE FAMILY"/>
    <property type="match status" value="1"/>
</dbReference>
<feature type="region of interest" description="Disordered" evidence="7">
    <location>
        <begin position="1"/>
        <end position="83"/>
    </location>
</feature>
<feature type="region of interest" description="Disordered" evidence="7">
    <location>
        <begin position="2387"/>
        <end position="2422"/>
    </location>
</feature>
<dbReference type="PROSITE" id="PS50016">
    <property type="entry name" value="ZF_PHD_2"/>
    <property type="match status" value="3"/>
</dbReference>
<evidence type="ECO:0000256" key="1">
    <source>
        <dbReference type="ARBA" id="ARBA00022723"/>
    </source>
</evidence>
<feature type="compositionally biased region" description="Low complexity" evidence="7">
    <location>
        <begin position="12"/>
        <end position="29"/>
    </location>
</feature>
<feature type="compositionally biased region" description="Low complexity" evidence="7">
    <location>
        <begin position="1063"/>
        <end position="1081"/>
    </location>
</feature>
<dbReference type="Gene3D" id="3.40.50.10810">
    <property type="entry name" value="Tandem AAA-ATPase domain"/>
    <property type="match status" value="1"/>
</dbReference>
<dbReference type="GeneID" id="94429004"/>
<feature type="compositionally biased region" description="Polar residues" evidence="7">
    <location>
        <begin position="2413"/>
        <end position="2422"/>
    </location>
</feature>
<evidence type="ECO:0000256" key="3">
    <source>
        <dbReference type="ARBA" id="ARBA00022801"/>
    </source>
</evidence>
<feature type="region of interest" description="Disordered" evidence="7">
    <location>
        <begin position="2296"/>
        <end position="2373"/>
    </location>
</feature>
<dbReference type="GO" id="GO:0016787">
    <property type="term" value="F:hydrolase activity"/>
    <property type="evidence" value="ECO:0007669"/>
    <property type="project" value="UniProtKB-KW"/>
</dbReference>
<dbReference type="InterPro" id="IPR013083">
    <property type="entry name" value="Znf_RING/FYVE/PHD"/>
</dbReference>
<dbReference type="InterPro" id="IPR000330">
    <property type="entry name" value="SNF2_N"/>
</dbReference>
<feature type="compositionally biased region" description="Pro residues" evidence="7">
    <location>
        <begin position="1"/>
        <end position="11"/>
    </location>
</feature>
<evidence type="ECO:0000313" key="11">
    <source>
        <dbReference type="EMBL" id="PHJ20539.1"/>
    </source>
</evidence>
<evidence type="ECO:0000256" key="2">
    <source>
        <dbReference type="ARBA" id="ARBA00022771"/>
    </source>
</evidence>
<sequence length="2613" mass="283771">MSSPVGGPPNGPSSRTHSSDNSRSSSCSRPAPAPTFSSSRLRAQAERQAAAATDPSVTASSNSATSCRPPSSNSSSSSKGSSRAKVSNTFLALGGPGCRGRRGGQWCYICRDSMTRNEDNAVECTACPKRFHLECLQHEGVIQAGERVSLDDWLCPQCLEEHEEDEIQNDERCFICKRKEPEDGEEDRLLMCDGCPNSYHMRACLKLTIEPDEEKWFCPECNPSGFKRDEIRRLGRGRAQPGIGPGGEEIVNSSTCYVCQRPGKLLGCDFCVNSFHPTCLVDVDWDAIGDEWECPVCKGRDPLANQMHKRWSRAEIEAKRKERIKCLDRIRIKTTRYRNRFLLVHQKELGPFVNPKILAYLAKSLRGQVTQGGSSKRRQEKGGGRLQVERSMQDLLESLEDEAMEESEKFVKRAYKMVRHPSGRKIEGVPLREGIELKPHQVDGVEWLLRSFMTGGGILADEMGLGKTIQTLCFLSYLNAMKLEGPHLIVVPLSTVGNWMREVHRFTPSLTHIKICGSRAERQHAMEDRLAQKGLYDLYITTYETVKSEEEFFVETIPHWQCIVLDEAHRIKNASGAVRHALDRVVGNMRLLLTGTPLQNNAAELFTLINFLMPDVFRDSQLLEQAFVANPHQSNTATPGKNNSVASKSGGGGARGGGAGSGSSSGRGTPVVEVDKLFRQEDLEAIRNLLDRVMLRRLKEQAIALPKKSFHSVWLPLSGPAAQWYARLLKIKALQEAGKDKLSDSSYRKMLGLVIKMRIICAHPKAICARESQIQKLQAFFMDEETEMQSEVLNAARDTQRIEGDEHIAWSAKLTFLDKLMCHLHFLNCKYVPGYEKVYEDHRRESATYRFYKHHEELCKEEVAAGRKAPRRPKRAELMGLEEFRYMLERGNPRLGPGVVRTADDPDYLEEGMYPAELQMPQMLLEPASSSPASLSESRLRDGVKAENGGDGMSPSRNTPDKIVEADLDDSREKAESEADDLTLSNISSCTGGAGRRRRVLDYDDDDDDGTEKGEEFPRSSIVNNTKRRGLVILDDEDEVIGLDAPSGSAADSRTPQSKLVCGTRSTSASSASSPPATSPGGEDRRDSLKQEENCGLGEPSDEKLRSSTWPLGNECAESGRKEEPGLFNRPPGLRKATSGEDDMCEGLSTACCTTNSATSTFEGGQWLKGTSADGGDCDGTTAGSVKENSLSSRIKKEYRDEVAAANLGQGVKPEAVAEARPAETSMPEPNQGECRSATVPLEKEKEEGVEKKEFVIDRSQPKLQRLLVFSQFQLVLDELEAYCQFRGWKYLRLDGLTNKFVRELDIRDFNSEGSTYFIYLISTRAGGLGINLTAANHVVLYDHDWNPFIDLQAIDRAHRIGQQREVHVWSLVNEWTVEERMAFRREQKLRLDKLLVQHQQEEAMIDEDEEERQQSRSEKISTDEIRKLMLHGKTAIVEVAAKRATDITCLSLEELASRQRLPLPETVLESATEEERASITRLDAEEVEDDDTKDEENLVDIDEVMNEEAEEQQKEQSLEAADGEGDAGVLSRGGSSNNASGLVTPPKEADDVAANSEEREEDMGESGNSQNPAPAEEKTGVQSVDVEAGEKQEEDEVAGGGAGINGAAKGGKGDLEKELQNAGVLWRSGRERKKPIAVYVPQEFGQREERKKIKHEQKCFICGNGKDFEQTIVDSDGKTTKIALGDLVTCSGCPRAYHRACEGLPKDIKRSWRCRWHECCICFRKTSQCGNMLIHCAKCPTSFCYDCFPPDYCRYNVGEEYYSQLRQRGMNVTPQNWILLLCSRCKAVEEQQTRRRLTKEEKEQEKQQQKELRQQQKELHFELEGPKKGKDGGRRHQEGKQKAEEERQFFEAKQQIDLEESRQEDELRQSYQRLFPAAFIDELNKRVTAARVAQKAHRCATMAGAGGSFQGQEPTAHGGAGTTACGAGSGVTGRANGLPGAEEQNVLQVAASGGTGGGPAGAVAAALGKKGQQAPQKRPVNQLANMKLPGAALGLCENCHLPCHGVKDYPSPCCFPSEIQSKFFLRHPAVTSRGNHGREGLNACSNGSPAGGALLASPSQGSSRLSTTVGMDDDCISAASSSPENVQLDTGEQAGRGTAETGKGIGQSQEKLDVGMAGGSTGARESEKGSEVSQGSPQLTGGGGLTGKGGVEFIASLAAAAGLTLDVITSGVDTLTASRITAVGGGPEQIKFVHRQVCACCGDSRIGRKAHLRKHCPSLCDADKQEYVARRAKVRQLIQRLQQHPPIPDTSNVNGYAGASPQRLKWYYHQYQDQADRILEEAMIAVGLEAAVAPRASGGKRTYPVSSIHGGNSVRPSPSQLLLQNDGNLTADSSCGRKRGGDGALPKRQPSQGTKRPGRSPKGGRDSASNSDVEVVNVVRIHQGKGVSLQAQAGNSGKGSDGNVGRGGNSKLAATNPWTAPNHTAAYGRLTLLKAVAAAAASGQVTQDSAGAATGPALAGSGSGNRGSVDVPGKPAGGMKRGLNENSGGVTPTSSSGTDNSPGGLLPTKRRKPASASGPAGTSNAEACSSGESEGCGSGLLLGTPATTSTLQSSAPVRQQKSIIDFFYARNSRGGAAPNSGGSAMAALAALAVARQHATGMGGSGVPRTTGN</sequence>
<dbReference type="Pfam" id="PF00176">
    <property type="entry name" value="SNF2-rel_dom"/>
    <property type="match status" value="1"/>
</dbReference>
<keyword evidence="3" id="KW-0378">Hydrolase</keyword>
<feature type="domain" description="Helicase C-terminal" evidence="10">
    <location>
        <begin position="1256"/>
        <end position="1411"/>
    </location>
</feature>
<feature type="domain" description="PHD-type" evidence="8">
    <location>
        <begin position="253"/>
        <end position="300"/>
    </location>
</feature>
<feature type="domain" description="PHD-type" evidence="8">
    <location>
        <begin position="104"/>
        <end position="161"/>
    </location>
</feature>
<feature type="compositionally biased region" description="Low complexity" evidence="7">
    <location>
        <begin position="63"/>
        <end position="83"/>
    </location>
</feature>
<dbReference type="InterPro" id="IPR014001">
    <property type="entry name" value="Helicase_ATP-bd"/>
</dbReference>
<proteinExistence type="predicted"/>
<evidence type="ECO:0000259" key="9">
    <source>
        <dbReference type="PROSITE" id="PS51192"/>
    </source>
</evidence>
<evidence type="ECO:0000313" key="12">
    <source>
        <dbReference type="Proteomes" id="UP000221165"/>
    </source>
</evidence>
<keyword evidence="2 5" id="KW-0863">Zinc-finger</keyword>
<evidence type="ECO:0000256" key="4">
    <source>
        <dbReference type="ARBA" id="ARBA00022833"/>
    </source>
</evidence>
<dbReference type="CDD" id="cd17919">
    <property type="entry name" value="DEXHc_Snf"/>
    <property type="match status" value="1"/>
</dbReference>
<dbReference type="SMART" id="SM00487">
    <property type="entry name" value="DEXDc"/>
    <property type="match status" value="1"/>
</dbReference>
<dbReference type="InterPro" id="IPR038718">
    <property type="entry name" value="SNF2-like_sf"/>
</dbReference>
<keyword evidence="4" id="KW-0862">Zinc</keyword>
<feature type="compositionally biased region" description="Basic and acidic residues" evidence="7">
    <location>
        <begin position="959"/>
        <end position="977"/>
    </location>
</feature>
<dbReference type="RefSeq" id="XP_067922226.1">
    <property type="nucleotide sequence ID" value="XM_068065793.1"/>
</dbReference>
<dbReference type="PROSITE" id="PS01359">
    <property type="entry name" value="ZF_PHD_1"/>
    <property type="match status" value="1"/>
</dbReference>
<feature type="compositionally biased region" description="Gly residues" evidence="7">
    <location>
        <begin position="649"/>
        <end position="665"/>
    </location>
</feature>
<keyword evidence="12" id="KW-1185">Reference proteome</keyword>
<feature type="compositionally biased region" description="Polar residues" evidence="7">
    <location>
        <begin position="2079"/>
        <end position="2091"/>
    </location>
</feature>
<dbReference type="SMART" id="SM00490">
    <property type="entry name" value="HELICc"/>
    <property type="match status" value="1"/>
</dbReference>
<protein>
    <submittedName>
        <fullName evidence="11">Swi2 snf2-containing phd finger protein</fullName>
    </submittedName>
</protein>
<feature type="coiled-coil region" evidence="6">
    <location>
        <begin position="1392"/>
        <end position="1419"/>
    </location>
</feature>
<dbReference type="SUPFAM" id="SSF52540">
    <property type="entry name" value="P-loop containing nucleoside triphosphate hydrolases"/>
    <property type="match status" value="2"/>
</dbReference>
<feature type="compositionally biased region" description="Low complexity" evidence="7">
    <location>
        <begin position="927"/>
        <end position="937"/>
    </location>
</feature>
<dbReference type="CDD" id="cd15568">
    <property type="entry name" value="PHD5_NSD"/>
    <property type="match status" value="1"/>
</dbReference>
<feature type="domain" description="PHD-type" evidence="8">
    <location>
        <begin position="170"/>
        <end position="224"/>
    </location>
</feature>
<feature type="domain" description="Helicase ATP-binding" evidence="9">
    <location>
        <begin position="448"/>
        <end position="615"/>
    </location>
</feature>
<dbReference type="Pfam" id="PF00271">
    <property type="entry name" value="Helicase_C"/>
    <property type="match status" value="1"/>
</dbReference>
<dbReference type="InterPro" id="IPR001650">
    <property type="entry name" value="Helicase_C-like"/>
</dbReference>
<feature type="compositionally biased region" description="Gly residues" evidence="7">
    <location>
        <begin position="1599"/>
        <end position="1611"/>
    </location>
</feature>
<evidence type="ECO:0000259" key="10">
    <source>
        <dbReference type="PROSITE" id="PS51194"/>
    </source>
</evidence>
<dbReference type="GO" id="GO:0005524">
    <property type="term" value="F:ATP binding"/>
    <property type="evidence" value="ECO:0007669"/>
    <property type="project" value="InterPro"/>
</dbReference>
<dbReference type="VEuPathDB" id="ToxoDB:CSUI_005623"/>
<dbReference type="Pfam" id="PF00628">
    <property type="entry name" value="PHD"/>
    <property type="match status" value="1"/>
</dbReference>
<feature type="compositionally biased region" description="Polar residues" evidence="7">
    <location>
        <begin position="632"/>
        <end position="647"/>
    </location>
</feature>
<feature type="region of interest" description="Disordered" evidence="7">
    <location>
        <begin position="2451"/>
        <end position="2542"/>
    </location>
</feature>
<dbReference type="InterPro" id="IPR049730">
    <property type="entry name" value="SNF2/RAD54-like_C"/>
</dbReference>
<dbReference type="InterPro" id="IPR019786">
    <property type="entry name" value="Zinc_finger_PHD-type_CS"/>
</dbReference>
<dbReference type="Gene3D" id="3.40.50.300">
    <property type="entry name" value="P-loop containing nucleotide triphosphate hydrolases"/>
    <property type="match status" value="2"/>
</dbReference>
<dbReference type="SMART" id="SM00184">
    <property type="entry name" value="RING"/>
    <property type="match status" value="3"/>
</dbReference>
<comment type="caution">
    <text evidence="11">The sequence shown here is derived from an EMBL/GenBank/DDBJ whole genome shotgun (WGS) entry which is preliminary data.</text>
</comment>
<feature type="region of interest" description="Disordered" evidence="7">
    <location>
        <begin position="632"/>
        <end position="668"/>
    </location>
</feature>
<feature type="compositionally biased region" description="Polar residues" evidence="7">
    <location>
        <begin position="2315"/>
        <end position="2334"/>
    </location>
</feature>
<keyword evidence="6" id="KW-0175">Coiled coil</keyword>
<reference evidence="11 12" key="1">
    <citation type="journal article" date="2017" name="Int. J. Parasitol.">
        <title>The genome of the protozoan parasite Cystoisospora suis and a reverse vaccinology approach to identify vaccine candidates.</title>
        <authorList>
            <person name="Palmieri N."/>
            <person name="Shrestha A."/>
            <person name="Ruttkowski B."/>
            <person name="Beck T."/>
            <person name="Vogl C."/>
            <person name="Tomley F."/>
            <person name="Blake D.P."/>
            <person name="Joachim A."/>
        </authorList>
    </citation>
    <scope>NUCLEOTIDE SEQUENCE [LARGE SCALE GENOMIC DNA]</scope>
    <source>
        <strain evidence="11 12">Wien I</strain>
    </source>
</reference>
<feature type="region of interest" description="Disordered" evidence="7">
    <location>
        <begin position="1044"/>
        <end position="1141"/>
    </location>
</feature>
<name>A0A2C6KUJ6_9APIC</name>
<feature type="region of interest" description="Disordered" evidence="7">
    <location>
        <begin position="1467"/>
        <end position="1614"/>
    </location>
</feature>
<evidence type="ECO:0000256" key="6">
    <source>
        <dbReference type="SAM" id="Coils"/>
    </source>
</evidence>
<organism evidence="11 12">
    <name type="scientific">Cystoisospora suis</name>
    <dbReference type="NCBI Taxonomy" id="483139"/>
    <lineage>
        <taxon>Eukaryota</taxon>
        <taxon>Sar</taxon>
        <taxon>Alveolata</taxon>
        <taxon>Apicomplexa</taxon>
        <taxon>Conoidasida</taxon>
        <taxon>Coccidia</taxon>
        <taxon>Eucoccidiorida</taxon>
        <taxon>Eimeriorina</taxon>
        <taxon>Sarcocystidae</taxon>
        <taxon>Cystoisospora</taxon>
    </lineage>
</organism>
<dbReference type="SUPFAM" id="SSF57903">
    <property type="entry name" value="FYVE/PHD zinc finger"/>
    <property type="match status" value="4"/>
</dbReference>
<dbReference type="OrthoDB" id="448448at2759"/>
<dbReference type="EMBL" id="MIGC01002725">
    <property type="protein sequence ID" value="PHJ20539.1"/>
    <property type="molecule type" value="Genomic_DNA"/>
</dbReference>
<dbReference type="GO" id="GO:0008270">
    <property type="term" value="F:zinc ion binding"/>
    <property type="evidence" value="ECO:0007669"/>
    <property type="project" value="UniProtKB-KW"/>
</dbReference>
<evidence type="ECO:0000256" key="7">
    <source>
        <dbReference type="SAM" id="MobiDB-lite"/>
    </source>
</evidence>
<dbReference type="Gene3D" id="3.30.40.10">
    <property type="entry name" value="Zinc/RING finger domain, C3HC4 (zinc finger)"/>
    <property type="match status" value="4"/>
</dbReference>
<feature type="compositionally biased region" description="Low complexity" evidence="7">
    <location>
        <begin position="2488"/>
        <end position="2499"/>
    </location>
</feature>
<feature type="compositionally biased region" description="Basic and acidic residues" evidence="7">
    <location>
        <begin position="1082"/>
        <end position="1093"/>
    </location>
</feature>
<dbReference type="InterPro" id="IPR001841">
    <property type="entry name" value="Znf_RING"/>
</dbReference>
<feature type="region of interest" description="Disordered" evidence="7">
    <location>
        <begin position="1822"/>
        <end position="1848"/>
    </location>
</feature>
<feature type="compositionally biased region" description="Gly residues" evidence="7">
    <location>
        <begin position="2397"/>
        <end position="2409"/>
    </location>
</feature>
<dbReference type="SMART" id="SM00249">
    <property type="entry name" value="PHD"/>
    <property type="match status" value="4"/>
</dbReference>
<feature type="region of interest" description="Disordered" evidence="7">
    <location>
        <begin position="999"/>
        <end position="1018"/>
    </location>
</feature>
<evidence type="ECO:0000259" key="8">
    <source>
        <dbReference type="PROSITE" id="PS50016"/>
    </source>
</evidence>
<feature type="region of interest" description="Disordered" evidence="7">
    <location>
        <begin position="2053"/>
        <end position="2145"/>
    </location>
</feature>
<dbReference type="InterPro" id="IPR011011">
    <property type="entry name" value="Znf_FYVE_PHD"/>
</dbReference>
<feature type="region of interest" description="Disordered" evidence="7">
    <location>
        <begin position="927"/>
        <end position="994"/>
    </location>
</feature>
<dbReference type="InterPro" id="IPR027417">
    <property type="entry name" value="P-loop_NTPase"/>
</dbReference>
<evidence type="ECO:0000256" key="5">
    <source>
        <dbReference type="PROSITE-ProRule" id="PRU00146"/>
    </source>
</evidence>
<accession>A0A2C6KUJ6</accession>
<feature type="compositionally biased region" description="Acidic residues" evidence="7">
    <location>
        <begin position="1486"/>
        <end position="1511"/>
    </location>
</feature>
<gene>
    <name evidence="11" type="ORF">CSUI_005623</name>
</gene>
<dbReference type="PROSITE" id="PS51194">
    <property type="entry name" value="HELICASE_CTER"/>
    <property type="match status" value="1"/>
</dbReference>